<proteinExistence type="predicted"/>
<dbReference type="EMBL" id="FOCL01000011">
    <property type="protein sequence ID" value="SEO69991.1"/>
    <property type="molecule type" value="Genomic_DNA"/>
</dbReference>
<protein>
    <recommendedName>
        <fullName evidence="4">Glycoside hydrolase</fullName>
    </recommendedName>
</protein>
<accession>A0A1H8RU49</accession>
<sequence>MPLNTSESKKTIPALIIRLLQYSFCLQTNNNTNAKFNAQFTFWFNIDYTFTDRKTTAMKKTFLTLALVTACFVACFAAIAGITGKWEGKLEMETGEVYPLLYNFQIDGDKLTGTAKTPKGDMPIEDGKITGDSFKFTVSIEDIHIAHTGKFYGDSVGVDIEANGSKIHSTLKRAQ</sequence>
<keyword evidence="3" id="KW-1185">Reference proteome</keyword>
<dbReference type="STRING" id="551995.SAMN05192574_11126"/>
<dbReference type="Proteomes" id="UP000198942">
    <property type="component" value="Unassembled WGS sequence"/>
</dbReference>
<reference evidence="3" key="1">
    <citation type="submission" date="2016-10" db="EMBL/GenBank/DDBJ databases">
        <authorList>
            <person name="Varghese N."/>
            <person name="Submissions S."/>
        </authorList>
    </citation>
    <scope>NUCLEOTIDE SEQUENCE [LARGE SCALE GENOMIC DNA]</scope>
    <source>
        <strain evidence="3">Gh-48</strain>
    </source>
</reference>
<dbReference type="RefSeq" id="WP_091217861.1">
    <property type="nucleotide sequence ID" value="NZ_FOCL01000011.1"/>
</dbReference>
<evidence type="ECO:0008006" key="4">
    <source>
        <dbReference type="Google" id="ProtNLM"/>
    </source>
</evidence>
<gene>
    <name evidence="2" type="ORF">SAMN05192574_11126</name>
</gene>
<dbReference type="OrthoDB" id="796539at2"/>
<keyword evidence="1" id="KW-1133">Transmembrane helix</keyword>
<evidence type="ECO:0000256" key="1">
    <source>
        <dbReference type="SAM" id="Phobius"/>
    </source>
</evidence>
<dbReference type="AlphaFoldDB" id="A0A1H8RU49"/>
<keyword evidence="1" id="KW-0472">Membrane</keyword>
<evidence type="ECO:0000313" key="3">
    <source>
        <dbReference type="Proteomes" id="UP000198942"/>
    </source>
</evidence>
<keyword evidence="1" id="KW-0812">Transmembrane</keyword>
<evidence type="ECO:0000313" key="2">
    <source>
        <dbReference type="EMBL" id="SEO69991.1"/>
    </source>
</evidence>
<organism evidence="2 3">
    <name type="scientific">Mucilaginibacter gossypiicola</name>
    <dbReference type="NCBI Taxonomy" id="551995"/>
    <lineage>
        <taxon>Bacteria</taxon>
        <taxon>Pseudomonadati</taxon>
        <taxon>Bacteroidota</taxon>
        <taxon>Sphingobacteriia</taxon>
        <taxon>Sphingobacteriales</taxon>
        <taxon>Sphingobacteriaceae</taxon>
        <taxon>Mucilaginibacter</taxon>
    </lineage>
</organism>
<name>A0A1H8RU49_9SPHI</name>
<feature type="transmembrane region" description="Helical" evidence="1">
    <location>
        <begin position="62"/>
        <end position="82"/>
    </location>
</feature>